<dbReference type="eggNOG" id="KOG3545">
    <property type="taxonomic scope" value="Eukaryota"/>
</dbReference>
<dbReference type="SMART" id="SM00284">
    <property type="entry name" value="OLF"/>
    <property type="match status" value="1"/>
</dbReference>
<dbReference type="PANTHER" id="PTHR23192:SF31">
    <property type="entry name" value="OLFACTOMEDIN-4-LIKE"/>
    <property type="match status" value="1"/>
</dbReference>
<evidence type="ECO:0000256" key="1">
    <source>
        <dbReference type="ARBA" id="ARBA00004613"/>
    </source>
</evidence>
<reference evidence="6" key="1">
    <citation type="submission" date="2011-12" db="EMBL/GenBank/DDBJ databases">
        <title>The Draft Genome of Lepisosteus oculatus.</title>
        <authorList>
            <consortium name="The Broad Institute Genome Assembly &amp; Analysis Group"/>
            <consortium name="Computational R&amp;D Group"/>
            <consortium name="and Sequencing Platform"/>
            <person name="Di Palma F."/>
            <person name="Alfoldi J."/>
            <person name="Johnson J."/>
            <person name="Berlin A."/>
            <person name="Gnerre S."/>
            <person name="Jaffe D."/>
            <person name="MacCallum I."/>
            <person name="Young S."/>
            <person name="Walker B.J."/>
            <person name="Lander E.S."/>
            <person name="Lindblad-Toh K."/>
        </authorList>
    </citation>
    <scope>NUCLEOTIDE SEQUENCE [LARGE SCALE GENOMIC DNA]</scope>
</reference>
<dbReference type="GO" id="GO:0005615">
    <property type="term" value="C:extracellular space"/>
    <property type="evidence" value="ECO:0000318"/>
    <property type="project" value="GO_Central"/>
</dbReference>
<dbReference type="Pfam" id="PF02191">
    <property type="entry name" value="OLF"/>
    <property type="match status" value="1"/>
</dbReference>
<proteinExistence type="predicted"/>
<comment type="caution">
    <text evidence="3">Lacks conserved residue(s) required for the propagation of feature annotation.</text>
</comment>
<dbReference type="PROSITE" id="PS51132">
    <property type="entry name" value="OLF"/>
    <property type="match status" value="1"/>
</dbReference>
<dbReference type="Bgee" id="ENSLOCG00000003434">
    <property type="expression patterns" value="Expressed in bone element and 13 other cell types or tissues"/>
</dbReference>
<accession>W5M6Q9</accession>
<dbReference type="PANTHER" id="PTHR23192">
    <property type="entry name" value="OLFACTOMEDIN-RELATED"/>
    <property type="match status" value="1"/>
</dbReference>
<reference evidence="5" key="3">
    <citation type="submission" date="2025-09" db="UniProtKB">
        <authorList>
            <consortium name="Ensembl"/>
        </authorList>
    </citation>
    <scope>IDENTIFICATION</scope>
</reference>
<dbReference type="InterPro" id="IPR003112">
    <property type="entry name" value="Olfac-like_dom"/>
</dbReference>
<dbReference type="GO" id="GO:0007165">
    <property type="term" value="P:signal transduction"/>
    <property type="evidence" value="ECO:0000318"/>
    <property type="project" value="GO_Central"/>
</dbReference>
<dbReference type="InParanoid" id="W5M6Q9"/>
<feature type="domain" description="Olfactomedin-like" evidence="4">
    <location>
        <begin position="232"/>
        <end position="500"/>
    </location>
</feature>
<sequence length="500" mass="57736">QNNIIGFCLGSASQFISHLKINKEASSQTYCNSLILLKLISEYIIKWFIRVMIIKMSKTGKVASPQRVKGAQHGHTCVCSLDFSAWDFPVQRFEETEKMIEKCQDSLGELQAQVNFTEFKVPEISGTLENIVERLHRFEHLNKKGLYNALNFRLLDYELQELEMRIKGAHQNEEVDPSKSRELTNELSSIREKVQGLQKFDKFNLLALKENLRTLRNRLESCRTLDSNHLGQCSRRLLSNISSPVVTQLSPFGKSYPFGSWGKETMEGKRATYWVQPLVNSNKYGNVLRTYASYTDFMFSKNQNDFTVTSSHSSTNAIQGPGSVLYDEAFYYNCYRTANLCKYDLKSKTILHATLPGAGFNDKFPYCYYSCYDSTDIDFAADEKGLWVIYATEENYGNMVVSKLNTSSLAVIQTWRTRLFKKSVTNTFMVCGVLYATRYVNTYREEVFYAFDTKTGHETNVLSLPFEKISGRIQNLHYNPRDQRLYLFNDAYMMAYELFF</sequence>
<evidence type="ECO:0000256" key="3">
    <source>
        <dbReference type="PROSITE-ProRule" id="PRU00446"/>
    </source>
</evidence>
<dbReference type="InterPro" id="IPR050605">
    <property type="entry name" value="Olfactomedin-like_domain"/>
</dbReference>
<evidence type="ECO:0000313" key="6">
    <source>
        <dbReference type="Proteomes" id="UP000018468"/>
    </source>
</evidence>
<dbReference type="AlphaFoldDB" id="W5M6Q9"/>
<keyword evidence="6" id="KW-1185">Reference proteome</keyword>
<dbReference type="GeneTree" id="ENSGT00940000165829"/>
<evidence type="ECO:0000256" key="2">
    <source>
        <dbReference type="ARBA" id="ARBA00022525"/>
    </source>
</evidence>
<protein>
    <recommendedName>
        <fullName evidence="4">Olfactomedin-like domain-containing protein</fullName>
    </recommendedName>
</protein>
<evidence type="ECO:0000313" key="5">
    <source>
        <dbReference type="Ensembl" id="ENSLOCP00000004067.1"/>
    </source>
</evidence>
<organism evidence="5 6">
    <name type="scientific">Lepisosteus oculatus</name>
    <name type="common">Spotted gar</name>
    <dbReference type="NCBI Taxonomy" id="7918"/>
    <lineage>
        <taxon>Eukaryota</taxon>
        <taxon>Metazoa</taxon>
        <taxon>Chordata</taxon>
        <taxon>Craniata</taxon>
        <taxon>Vertebrata</taxon>
        <taxon>Euteleostomi</taxon>
        <taxon>Actinopterygii</taxon>
        <taxon>Neopterygii</taxon>
        <taxon>Holostei</taxon>
        <taxon>Semionotiformes</taxon>
        <taxon>Lepisosteidae</taxon>
        <taxon>Lepisosteus</taxon>
    </lineage>
</organism>
<dbReference type="EMBL" id="AHAT01010563">
    <property type="status" value="NOT_ANNOTATED_CDS"/>
    <property type="molecule type" value="Genomic_DNA"/>
</dbReference>
<name>W5M6Q9_LEPOC</name>
<reference evidence="5" key="2">
    <citation type="submission" date="2025-08" db="UniProtKB">
        <authorList>
            <consortium name="Ensembl"/>
        </authorList>
    </citation>
    <scope>IDENTIFICATION</scope>
</reference>
<dbReference type="EMBL" id="AHAT01010562">
    <property type="status" value="NOT_ANNOTATED_CDS"/>
    <property type="molecule type" value="Genomic_DNA"/>
</dbReference>
<keyword evidence="2" id="KW-0964">Secreted</keyword>
<dbReference type="OMA" id="PYCYYEC"/>
<evidence type="ECO:0000259" key="4">
    <source>
        <dbReference type="PROSITE" id="PS51132"/>
    </source>
</evidence>
<dbReference type="Ensembl" id="ENSLOCT00000004075.1">
    <property type="protein sequence ID" value="ENSLOCP00000004067.1"/>
    <property type="gene ID" value="ENSLOCG00000003434.1"/>
</dbReference>
<dbReference type="HOGENOM" id="CLU_035236_5_0_1"/>
<dbReference type="Proteomes" id="UP000018468">
    <property type="component" value="Linkage group LG23"/>
</dbReference>
<comment type="subcellular location">
    <subcellularLocation>
        <location evidence="1">Secreted</location>
    </subcellularLocation>
</comment>